<feature type="region of interest" description="Disordered" evidence="1">
    <location>
        <begin position="117"/>
        <end position="174"/>
    </location>
</feature>
<protein>
    <submittedName>
        <fullName evidence="3">Uncharacterized protein LOC108661986</fullName>
    </submittedName>
</protein>
<dbReference type="KEGG" id="tcc:108661986"/>
<reference evidence="3" key="2">
    <citation type="submission" date="2025-08" db="UniProtKB">
        <authorList>
            <consortium name="RefSeq"/>
        </authorList>
    </citation>
    <scope>IDENTIFICATION</scope>
</reference>
<accession>A0AB32WAI0</accession>
<evidence type="ECO:0000313" key="3">
    <source>
        <dbReference type="RefSeq" id="XP_017976472.1"/>
    </source>
</evidence>
<dbReference type="Proteomes" id="UP000694886">
    <property type="component" value="Chromosome 5"/>
</dbReference>
<dbReference type="Gramene" id="Tc05v2_t013540.1">
    <property type="protein sequence ID" value="Tc05v2_p013540.1"/>
    <property type="gene ID" value="Tc05v2_g013540"/>
</dbReference>
<feature type="compositionally biased region" description="Polar residues" evidence="1">
    <location>
        <begin position="144"/>
        <end position="158"/>
    </location>
</feature>
<feature type="region of interest" description="Disordered" evidence="1">
    <location>
        <begin position="181"/>
        <end position="200"/>
    </location>
</feature>
<reference evidence="2" key="1">
    <citation type="journal article" date="1997" name="Nucleic Acids Res.">
        <title>tRNAscan-SE: a program for improved detection of transfer RNA genes in genomic sequence.</title>
        <authorList>
            <person name="Lowe T.M."/>
            <person name="Eddy S.R."/>
        </authorList>
    </citation>
    <scope>NUCLEOTIDE SEQUENCE [LARGE SCALE GENOMIC DNA]</scope>
    <source>
        <strain evidence="2">r\B97-61/B2</strain>
    </source>
</reference>
<gene>
    <name evidence="3" type="primary">LOC108661986</name>
</gene>
<proteinExistence type="predicted"/>
<organism evidence="2 3">
    <name type="scientific">Theobroma cacao</name>
    <name type="common">Cacao</name>
    <name type="synonym">Cocoa</name>
    <dbReference type="NCBI Taxonomy" id="3641"/>
    <lineage>
        <taxon>Eukaryota</taxon>
        <taxon>Viridiplantae</taxon>
        <taxon>Streptophyta</taxon>
        <taxon>Embryophyta</taxon>
        <taxon>Tracheophyta</taxon>
        <taxon>Spermatophyta</taxon>
        <taxon>Magnoliopsida</taxon>
        <taxon>eudicotyledons</taxon>
        <taxon>Gunneridae</taxon>
        <taxon>Pentapetalae</taxon>
        <taxon>rosids</taxon>
        <taxon>malvids</taxon>
        <taxon>Malvales</taxon>
        <taxon>Malvaceae</taxon>
        <taxon>Byttnerioideae</taxon>
        <taxon>Theobroma</taxon>
    </lineage>
</organism>
<feature type="compositionally biased region" description="Low complexity" evidence="1">
    <location>
        <begin position="159"/>
        <end position="173"/>
    </location>
</feature>
<dbReference type="GeneID" id="108661986"/>
<evidence type="ECO:0000313" key="2">
    <source>
        <dbReference type="Proteomes" id="UP000694886"/>
    </source>
</evidence>
<evidence type="ECO:0000256" key="1">
    <source>
        <dbReference type="SAM" id="MobiDB-lite"/>
    </source>
</evidence>
<dbReference type="AlphaFoldDB" id="A0AB32WAI0"/>
<dbReference type="RefSeq" id="XP_017976472.1">
    <property type="nucleotide sequence ID" value="XM_018120983.1"/>
</dbReference>
<name>A0AB32WAI0_THECC</name>
<sequence>MEAILALRKIVTPSGPKDKVHPRMCRCDCNQKPKDFYKLWALESLERIADEALREYFVDLDVPLSEGNEYMPIRHMEDRSDWGLGARQKMRSLKEKRAYGGTKRMCTAAALVDELMDKGDDHGQGSEQLLDHGPTTPEPPTGPSQMQSANDPSFTEATTGPQAPIGPAQPQTANEPAFTEAMTGPKAPIGPTPPGSGLIGFWSLEGQDICIIGGPSNGAGLKHDDADVGQHHEPGVDIDDDVLGADGEHVTHVHDIVEEVVAVDVTFQSTDAEGEHLPPVDAFVDAAAGAIVPYRESTPDAVEIRSSSLESSAVHHGAAEISDPIERAQLKMASKYMASLFVDPLVTRLDVRDKIIEDYEAFKKKESARRNVGILGDQGADFS</sequence>